<dbReference type="AlphaFoldDB" id="A0AAN6WPQ0"/>
<dbReference type="Proteomes" id="UP001302126">
    <property type="component" value="Unassembled WGS sequence"/>
</dbReference>
<accession>A0AAN6WPQ0</accession>
<name>A0AAN6WPQ0_9PEZI</name>
<dbReference type="EMBL" id="MU864442">
    <property type="protein sequence ID" value="KAK4185711.1"/>
    <property type="molecule type" value="Genomic_DNA"/>
</dbReference>
<organism evidence="3 4">
    <name type="scientific">Podospora australis</name>
    <dbReference type="NCBI Taxonomy" id="1536484"/>
    <lineage>
        <taxon>Eukaryota</taxon>
        <taxon>Fungi</taxon>
        <taxon>Dikarya</taxon>
        <taxon>Ascomycota</taxon>
        <taxon>Pezizomycotina</taxon>
        <taxon>Sordariomycetes</taxon>
        <taxon>Sordariomycetidae</taxon>
        <taxon>Sordariales</taxon>
        <taxon>Podosporaceae</taxon>
        <taxon>Podospora</taxon>
    </lineage>
</organism>
<reference evidence="3" key="1">
    <citation type="journal article" date="2023" name="Mol. Phylogenet. Evol.">
        <title>Genome-scale phylogeny and comparative genomics of the fungal order Sordariales.</title>
        <authorList>
            <person name="Hensen N."/>
            <person name="Bonometti L."/>
            <person name="Westerberg I."/>
            <person name="Brannstrom I.O."/>
            <person name="Guillou S."/>
            <person name="Cros-Aarteil S."/>
            <person name="Calhoun S."/>
            <person name="Haridas S."/>
            <person name="Kuo A."/>
            <person name="Mondo S."/>
            <person name="Pangilinan J."/>
            <person name="Riley R."/>
            <person name="LaButti K."/>
            <person name="Andreopoulos B."/>
            <person name="Lipzen A."/>
            <person name="Chen C."/>
            <person name="Yan M."/>
            <person name="Daum C."/>
            <person name="Ng V."/>
            <person name="Clum A."/>
            <person name="Steindorff A."/>
            <person name="Ohm R.A."/>
            <person name="Martin F."/>
            <person name="Silar P."/>
            <person name="Natvig D.O."/>
            <person name="Lalanne C."/>
            <person name="Gautier V."/>
            <person name="Ament-Velasquez S.L."/>
            <person name="Kruys A."/>
            <person name="Hutchinson M.I."/>
            <person name="Powell A.J."/>
            <person name="Barry K."/>
            <person name="Miller A.N."/>
            <person name="Grigoriev I.V."/>
            <person name="Debuchy R."/>
            <person name="Gladieux P."/>
            <person name="Hiltunen Thoren M."/>
            <person name="Johannesson H."/>
        </authorList>
    </citation>
    <scope>NUCLEOTIDE SEQUENCE</scope>
    <source>
        <strain evidence="3">PSN309</strain>
    </source>
</reference>
<gene>
    <name evidence="3" type="ORF">QBC35DRAFT_503098</name>
</gene>
<evidence type="ECO:0000256" key="2">
    <source>
        <dbReference type="SAM" id="Phobius"/>
    </source>
</evidence>
<comment type="caution">
    <text evidence="3">The sequence shown here is derived from an EMBL/GenBank/DDBJ whole genome shotgun (WGS) entry which is preliminary data.</text>
</comment>
<feature type="compositionally biased region" description="Basic and acidic residues" evidence="1">
    <location>
        <begin position="1"/>
        <end position="70"/>
    </location>
</feature>
<evidence type="ECO:0000313" key="4">
    <source>
        <dbReference type="Proteomes" id="UP001302126"/>
    </source>
</evidence>
<feature type="region of interest" description="Disordered" evidence="1">
    <location>
        <begin position="1"/>
        <end position="230"/>
    </location>
</feature>
<feature type="compositionally biased region" description="Pro residues" evidence="1">
    <location>
        <begin position="170"/>
        <end position="197"/>
    </location>
</feature>
<reference evidence="3" key="2">
    <citation type="submission" date="2023-05" db="EMBL/GenBank/DDBJ databases">
        <authorList>
            <consortium name="Lawrence Berkeley National Laboratory"/>
            <person name="Steindorff A."/>
            <person name="Hensen N."/>
            <person name="Bonometti L."/>
            <person name="Westerberg I."/>
            <person name="Brannstrom I.O."/>
            <person name="Guillou S."/>
            <person name="Cros-Aarteil S."/>
            <person name="Calhoun S."/>
            <person name="Haridas S."/>
            <person name="Kuo A."/>
            <person name="Mondo S."/>
            <person name="Pangilinan J."/>
            <person name="Riley R."/>
            <person name="Labutti K."/>
            <person name="Andreopoulos B."/>
            <person name="Lipzen A."/>
            <person name="Chen C."/>
            <person name="Yanf M."/>
            <person name="Daum C."/>
            <person name="Ng V."/>
            <person name="Clum A."/>
            <person name="Ohm R."/>
            <person name="Martin F."/>
            <person name="Silar P."/>
            <person name="Natvig D."/>
            <person name="Lalanne C."/>
            <person name="Gautier V."/>
            <person name="Ament-Velasquez S.L."/>
            <person name="Kruys A."/>
            <person name="Hutchinson M.I."/>
            <person name="Powell A.J."/>
            <person name="Barry K."/>
            <person name="Miller A.N."/>
            <person name="Grigoriev I.V."/>
            <person name="Debuchy R."/>
            <person name="Gladieux P."/>
            <person name="Thoren M.H."/>
            <person name="Johannesson H."/>
        </authorList>
    </citation>
    <scope>NUCLEOTIDE SEQUENCE</scope>
    <source>
        <strain evidence="3">PSN309</strain>
    </source>
</reference>
<keyword evidence="2" id="KW-0812">Transmembrane</keyword>
<feature type="transmembrane region" description="Helical" evidence="2">
    <location>
        <begin position="435"/>
        <end position="457"/>
    </location>
</feature>
<keyword evidence="2" id="KW-1133">Transmembrane helix</keyword>
<sequence>MADRAERADRDRVDRDRVDRDKTARTDRGDRDRTDRDRTDRDRTDRDRSDRRTPPDGRRPEEKTRYDYDQISRVGGKDSSASRYDYDQSVSRAGGKDSTSGPRYDYDQPTSRAGPGGGKDSTSAPRYEYDQAPGPAPYTTTAGPVPATKTRSDADIGFAPVPVLTDAGYRPPPGPDHYASYPPPGTELPYGRPPPPGQSASYPLPPQSSGISSYPPPGPPGGPQVTGANGTYYSNHYQPPEVLAGPAAIAGAAAAGSVVGGSMHGSMHHINPMPLPSPGGPLPLAVQQNQVGSYYGYQSPPLKMLHSRTESSVREYVSLQRQRNMVLKKGTQSELVAVENRLRSQAASALADLRVLRNEINEIVISAEGQRWRRWIMGGIFASFIPLVKKLFKPPREGPISGRKRPAGVSRTEYAFRKSKSLVDRILSWNKRPGIATVAFFVFAVLYIFTNEVSLRVSRTIAKRLRRLTAKVESGEGDINEDDLKALQGWRWRVLMFLD</sequence>
<evidence type="ECO:0000256" key="1">
    <source>
        <dbReference type="SAM" id="MobiDB-lite"/>
    </source>
</evidence>
<keyword evidence="4" id="KW-1185">Reference proteome</keyword>
<evidence type="ECO:0000313" key="3">
    <source>
        <dbReference type="EMBL" id="KAK4185711.1"/>
    </source>
</evidence>
<feature type="compositionally biased region" description="Low complexity" evidence="1">
    <location>
        <begin position="137"/>
        <end position="148"/>
    </location>
</feature>
<protein>
    <submittedName>
        <fullName evidence="3">Uncharacterized protein</fullName>
    </submittedName>
</protein>
<proteinExistence type="predicted"/>
<keyword evidence="2" id="KW-0472">Membrane</keyword>